<sequence>MKPAAEQSLETLRQALKPLTAEFVVRGRMVEVRVHDGPDIEPYVVLLPLSKLENMRGISQVVLEARQHLAVSMARSRQHAASKD</sequence>
<dbReference type="Proteomes" id="UP000243778">
    <property type="component" value="Unassembled WGS sequence"/>
</dbReference>
<evidence type="ECO:0008006" key="3">
    <source>
        <dbReference type="Google" id="ProtNLM"/>
    </source>
</evidence>
<gene>
    <name evidence="1" type="ORF">SAMN05216287_3685</name>
</gene>
<dbReference type="EMBL" id="FNNU01000006">
    <property type="protein sequence ID" value="SDX77199.1"/>
    <property type="molecule type" value="Genomic_DNA"/>
</dbReference>
<organism evidence="1 2">
    <name type="scientific">Pseudomonas kuykendallii</name>
    <dbReference type="NCBI Taxonomy" id="1007099"/>
    <lineage>
        <taxon>Bacteria</taxon>
        <taxon>Pseudomonadati</taxon>
        <taxon>Pseudomonadota</taxon>
        <taxon>Gammaproteobacteria</taxon>
        <taxon>Pseudomonadales</taxon>
        <taxon>Pseudomonadaceae</taxon>
        <taxon>Pseudomonas</taxon>
    </lineage>
</organism>
<dbReference type="RefSeq" id="WP_090231110.1">
    <property type="nucleotide sequence ID" value="NZ_FNNU01000006.1"/>
</dbReference>
<reference evidence="2" key="1">
    <citation type="submission" date="2016-10" db="EMBL/GenBank/DDBJ databases">
        <authorList>
            <person name="Varghese N."/>
            <person name="Submissions S."/>
        </authorList>
    </citation>
    <scope>NUCLEOTIDE SEQUENCE [LARGE SCALE GENOMIC DNA]</scope>
    <source>
        <strain evidence="2">NRRL B-59562</strain>
    </source>
</reference>
<proteinExistence type="predicted"/>
<keyword evidence="2" id="KW-1185">Reference proteome</keyword>
<evidence type="ECO:0000313" key="2">
    <source>
        <dbReference type="Proteomes" id="UP000243778"/>
    </source>
</evidence>
<accession>A0A1H3EGZ8</accession>
<dbReference type="AlphaFoldDB" id="A0A1H3EGZ8"/>
<protein>
    <recommendedName>
        <fullName evidence="3">DUF1652 domain-containing protein</fullName>
    </recommendedName>
</protein>
<name>A0A1H3EGZ8_9PSED</name>
<evidence type="ECO:0000313" key="1">
    <source>
        <dbReference type="EMBL" id="SDX77199.1"/>
    </source>
</evidence>